<sequence>MNECNSMLFCAGGEPKSSRERMRWVGAPCAPPNPDRPTTDTVTFLSSRFAPSPSFLKGSQGERLLSALTPGASRRSPGLPSVPVPRHGQVARSGLEAGAPGVVKVNKTYDFSIPYLKEIDPIALGYILQYKPEAFQLSIHVILFTVSKTTGIHIVRVTT</sequence>
<reference evidence="1" key="1">
    <citation type="submission" date="2023-04" db="EMBL/GenBank/DDBJ databases">
        <title>A chromosome-level genome assembly of the parasitoid wasp Eretmocerus hayati.</title>
        <authorList>
            <person name="Zhong Y."/>
            <person name="Liu S."/>
            <person name="Liu Y."/>
        </authorList>
    </citation>
    <scope>NUCLEOTIDE SEQUENCE</scope>
    <source>
        <strain evidence="1">ZJU_SS_LIU_2023</strain>
    </source>
</reference>
<proteinExistence type="predicted"/>
<organism evidence="1 2">
    <name type="scientific">Eretmocerus hayati</name>
    <dbReference type="NCBI Taxonomy" id="131215"/>
    <lineage>
        <taxon>Eukaryota</taxon>
        <taxon>Metazoa</taxon>
        <taxon>Ecdysozoa</taxon>
        <taxon>Arthropoda</taxon>
        <taxon>Hexapoda</taxon>
        <taxon>Insecta</taxon>
        <taxon>Pterygota</taxon>
        <taxon>Neoptera</taxon>
        <taxon>Endopterygota</taxon>
        <taxon>Hymenoptera</taxon>
        <taxon>Apocrita</taxon>
        <taxon>Proctotrupomorpha</taxon>
        <taxon>Chalcidoidea</taxon>
        <taxon>Aphelinidae</taxon>
        <taxon>Aphelininae</taxon>
        <taxon>Eretmocerus</taxon>
    </lineage>
</organism>
<gene>
    <name evidence="1" type="ORF">QAD02_019068</name>
</gene>
<evidence type="ECO:0000313" key="1">
    <source>
        <dbReference type="EMBL" id="KAJ8683276.1"/>
    </source>
</evidence>
<evidence type="ECO:0000313" key="2">
    <source>
        <dbReference type="Proteomes" id="UP001239111"/>
    </source>
</evidence>
<dbReference type="EMBL" id="CM056741">
    <property type="protein sequence ID" value="KAJ8683276.1"/>
    <property type="molecule type" value="Genomic_DNA"/>
</dbReference>
<protein>
    <submittedName>
        <fullName evidence="1">Uncharacterized protein</fullName>
    </submittedName>
</protein>
<name>A0ACC2PKD7_9HYME</name>
<accession>A0ACC2PKD7</accession>
<comment type="caution">
    <text evidence="1">The sequence shown here is derived from an EMBL/GenBank/DDBJ whole genome shotgun (WGS) entry which is preliminary data.</text>
</comment>
<dbReference type="Proteomes" id="UP001239111">
    <property type="component" value="Chromosome 1"/>
</dbReference>
<keyword evidence="2" id="KW-1185">Reference proteome</keyword>